<proteinExistence type="predicted"/>
<evidence type="ECO:0000313" key="2">
    <source>
        <dbReference type="Proteomes" id="UP000663823"/>
    </source>
</evidence>
<sequence>MAFMAATHDKETPLVAQNLQFFCMSWDKCNDEMSLKQILHSLIIEEKFAQELAPLIRFVSPFDAKSAACLDFHNSTSECAPTDLDTCQRCEIFADKWPSSGQEFCATCPRYFIPMNLVMHSTTFVLNNRTQLADQVQLGCQLKG</sequence>
<evidence type="ECO:0000313" key="1">
    <source>
        <dbReference type="EMBL" id="CAF3691572.1"/>
    </source>
</evidence>
<dbReference type="Proteomes" id="UP000663823">
    <property type="component" value="Unassembled WGS sequence"/>
</dbReference>
<feature type="non-terminal residue" evidence="1">
    <location>
        <position position="144"/>
    </location>
</feature>
<reference evidence="1" key="1">
    <citation type="submission" date="2021-02" db="EMBL/GenBank/DDBJ databases">
        <authorList>
            <person name="Nowell W R."/>
        </authorList>
    </citation>
    <scope>NUCLEOTIDE SEQUENCE</scope>
</reference>
<gene>
    <name evidence="1" type="ORF">OTI717_LOCUS11915</name>
</gene>
<name>A0A818UCU8_9BILA</name>
<accession>A0A818UCU8</accession>
<dbReference type="EMBL" id="CAJOAX010001164">
    <property type="protein sequence ID" value="CAF3691572.1"/>
    <property type="molecule type" value="Genomic_DNA"/>
</dbReference>
<organism evidence="1 2">
    <name type="scientific">Rotaria sordida</name>
    <dbReference type="NCBI Taxonomy" id="392033"/>
    <lineage>
        <taxon>Eukaryota</taxon>
        <taxon>Metazoa</taxon>
        <taxon>Spiralia</taxon>
        <taxon>Gnathifera</taxon>
        <taxon>Rotifera</taxon>
        <taxon>Eurotatoria</taxon>
        <taxon>Bdelloidea</taxon>
        <taxon>Philodinida</taxon>
        <taxon>Philodinidae</taxon>
        <taxon>Rotaria</taxon>
    </lineage>
</organism>
<comment type="caution">
    <text evidence="1">The sequence shown here is derived from an EMBL/GenBank/DDBJ whole genome shotgun (WGS) entry which is preliminary data.</text>
</comment>
<protein>
    <submittedName>
        <fullName evidence="1">Uncharacterized protein</fullName>
    </submittedName>
</protein>
<dbReference type="AlphaFoldDB" id="A0A818UCU8"/>